<dbReference type="Gramene" id="rna-AYBTSS11_LOCUS18926">
    <property type="protein sequence ID" value="CAJ1961830.1"/>
    <property type="gene ID" value="gene-AYBTSS11_LOCUS18926"/>
</dbReference>
<dbReference type="InterPro" id="IPR050592">
    <property type="entry name" value="GDSL_lipolytic_enzyme"/>
</dbReference>
<dbReference type="AlphaFoldDB" id="A0AA86VZ82"/>
<protein>
    <submittedName>
        <fullName evidence="2">Uncharacterized protein</fullName>
    </submittedName>
</protein>
<keyword evidence="3" id="KW-1185">Reference proteome</keyword>
<dbReference type="EMBL" id="OY731403">
    <property type="protein sequence ID" value="CAJ1961830.1"/>
    <property type="molecule type" value="Genomic_DNA"/>
</dbReference>
<dbReference type="PANTHER" id="PTHR45642:SF3">
    <property type="entry name" value="OS09G0540400 PROTEIN"/>
    <property type="match status" value="1"/>
</dbReference>
<accession>A0AA86VZ82</accession>
<dbReference type="InterPro" id="IPR036514">
    <property type="entry name" value="SGNH_hydro_sf"/>
</dbReference>
<dbReference type="Gene3D" id="3.40.50.1110">
    <property type="entry name" value="SGNH hydrolase"/>
    <property type="match status" value="1"/>
</dbReference>
<gene>
    <name evidence="2" type="ORF">AYBTSS11_LOCUS18926</name>
</gene>
<proteinExistence type="inferred from homology"/>
<dbReference type="PANTHER" id="PTHR45642">
    <property type="entry name" value="GDSL ESTERASE/LIPASE EXL3"/>
    <property type="match status" value="1"/>
</dbReference>
<dbReference type="CDD" id="cd01837">
    <property type="entry name" value="SGNH_plant_lipase_like"/>
    <property type="match status" value="1"/>
</dbReference>
<sequence length="392" mass="44175">MRRYALLSNGFSNFQIASFHIIMPSQLLMDLGWAFSGFYVFGDSTVDPGNNNYIKTPFRSNFPPYGLDFSNQVPTGRFTNGKLATDYIGLKKELLPPYLDPSLTNVEELMTGVSFASAGSGFDPLTPTITNVIPIRKQLEYFRECKKRIEDDVGKQRIEDHVKKAAYFISAGTNDFVLNYFALPVRRKSYTLQAYQRFLIQQVKDFIQNLLAEGARKIAITGIPPMGCLPLMITMNSPNALFQRDCIDKYSSIARDYNLLLQHELHAMQLHLNFSTSDAKIYYVDIYKPIADMIQSRKRFGFDEVDSGCCGSGFIEASILCNKISNVCLDPSKDLSSRGLGLPTNRPISMQENITHPAFSKPTVNLKLLVSFSKLIQREIDIEASDIDLNIN</sequence>
<evidence type="ECO:0000256" key="1">
    <source>
        <dbReference type="ARBA" id="ARBA00008668"/>
    </source>
</evidence>
<comment type="similarity">
    <text evidence="1">Belongs to the 'GDSL' lipolytic enzyme family.</text>
</comment>
<dbReference type="Pfam" id="PF00657">
    <property type="entry name" value="Lipase_GDSL"/>
    <property type="match status" value="1"/>
</dbReference>
<dbReference type="GO" id="GO:0016788">
    <property type="term" value="F:hydrolase activity, acting on ester bonds"/>
    <property type="evidence" value="ECO:0007669"/>
    <property type="project" value="InterPro"/>
</dbReference>
<reference evidence="2" key="1">
    <citation type="submission" date="2023-10" db="EMBL/GenBank/DDBJ databases">
        <authorList>
            <person name="Domelevo Entfellner J.-B."/>
        </authorList>
    </citation>
    <scope>NUCLEOTIDE SEQUENCE</scope>
</reference>
<evidence type="ECO:0000313" key="3">
    <source>
        <dbReference type="Proteomes" id="UP001189624"/>
    </source>
</evidence>
<name>A0AA86VZ82_9FABA</name>
<dbReference type="InterPro" id="IPR001087">
    <property type="entry name" value="GDSL"/>
</dbReference>
<dbReference type="InterPro" id="IPR035669">
    <property type="entry name" value="SGNH_plant_lipase-like"/>
</dbReference>
<evidence type="ECO:0000313" key="2">
    <source>
        <dbReference type="EMBL" id="CAJ1961830.1"/>
    </source>
</evidence>
<organism evidence="2 3">
    <name type="scientific">Sphenostylis stenocarpa</name>
    <dbReference type="NCBI Taxonomy" id="92480"/>
    <lineage>
        <taxon>Eukaryota</taxon>
        <taxon>Viridiplantae</taxon>
        <taxon>Streptophyta</taxon>
        <taxon>Embryophyta</taxon>
        <taxon>Tracheophyta</taxon>
        <taxon>Spermatophyta</taxon>
        <taxon>Magnoliopsida</taxon>
        <taxon>eudicotyledons</taxon>
        <taxon>Gunneridae</taxon>
        <taxon>Pentapetalae</taxon>
        <taxon>rosids</taxon>
        <taxon>fabids</taxon>
        <taxon>Fabales</taxon>
        <taxon>Fabaceae</taxon>
        <taxon>Papilionoideae</taxon>
        <taxon>50 kb inversion clade</taxon>
        <taxon>NPAAA clade</taxon>
        <taxon>indigoferoid/millettioid clade</taxon>
        <taxon>Phaseoleae</taxon>
        <taxon>Sphenostylis</taxon>
    </lineage>
</organism>
<dbReference type="Proteomes" id="UP001189624">
    <property type="component" value="Chromosome 6"/>
</dbReference>